<dbReference type="AlphaFoldDB" id="A0A4Y9RPI0"/>
<accession>A0A4Y9RPI0</accession>
<dbReference type="InterPro" id="IPR013325">
    <property type="entry name" value="RNA_pol_sigma_r2"/>
</dbReference>
<dbReference type="Gene3D" id="1.10.1740.10">
    <property type="match status" value="1"/>
</dbReference>
<dbReference type="GO" id="GO:0003677">
    <property type="term" value="F:DNA binding"/>
    <property type="evidence" value="ECO:0007669"/>
    <property type="project" value="UniProtKB-KW"/>
</dbReference>
<dbReference type="PANTHER" id="PTHR43133:SF8">
    <property type="entry name" value="RNA POLYMERASE SIGMA FACTOR HI_1459-RELATED"/>
    <property type="match status" value="1"/>
</dbReference>
<evidence type="ECO:0000259" key="6">
    <source>
        <dbReference type="Pfam" id="PF04542"/>
    </source>
</evidence>
<comment type="caution">
    <text evidence="8">The sequence shown here is derived from an EMBL/GenBank/DDBJ whole genome shotgun (WGS) entry which is preliminary data.</text>
</comment>
<dbReference type="OrthoDB" id="7041663at2"/>
<dbReference type="SUPFAM" id="SSF88659">
    <property type="entry name" value="Sigma3 and sigma4 domains of RNA polymerase sigma factors"/>
    <property type="match status" value="1"/>
</dbReference>
<proteinExistence type="inferred from homology"/>
<keyword evidence="9" id="KW-1185">Reference proteome</keyword>
<evidence type="ECO:0000256" key="3">
    <source>
        <dbReference type="ARBA" id="ARBA00023082"/>
    </source>
</evidence>
<dbReference type="Pfam" id="PF08281">
    <property type="entry name" value="Sigma70_r4_2"/>
    <property type="match status" value="1"/>
</dbReference>
<dbReference type="PANTHER" id="PTHR43133">
    <property type="entry name" value="RNA POLYMERASE ECF-TYPE SIGMA FACTO"/>
    <property type="match status" value="1"/>
</dbReference>
<evidence type="ECO:0000256" key="1">
    <source>
        <dbReference type="ARBA" id="ARBA00010641"/>
    </source>
</evidence>
<dbReference type="InterPro" id="IPR013324">
    <property type="entry name" value="RNA_pol_sigma_r3/r4-like"/>
</dbReference>
<keyword evidence="5" id="KW-0804">Transcription</keyword>
<dbReference type="RefSeq" id="WP_135196047.1">
    <property type="nucleotide sequence ID" value="NZ_SPVH01000007.1"/>
</dbReference>
<evidence type="ECO:0000259" key="7">
    <source>
        <dbReference type="Pfam" id="PF08281"/>
    </source>
</evidence>
<dbReference type="InterPro" id="IPR039425">
    <property type="entry name" value="RNA_pol_sigma-70-like"/>
</dbReference>
<feature type="domain" description="RNA polymerase sigma factor 70 region 4 type 2" evidence="7">
    <location>
        <begin position="125"/>
        <end position="177"/>
    </location>
</feature>
<dbReference type="InterPro" id="IPR013249">
    <property type="entry name" value="RNA_pol_sigma70_r4_t2"/>
</dbReference>
<keyword evidence="4" id="KW-0238">DNA-binding</keyword>
<keyword evidence="3" id="KW-0731">Sigma factor</keyword>
<dbReference type="Pfam" id="PF04542">
    <property type="entry name" value="Sigma70_r2"/>
    <property type="match status" value="1"/>
</dbReference>
<keyword evidence="2" id="KW-0805">Transcription regulation</keyword>
<evidence type="ECO:0000256" key="2">
    <source>
        <dbReference type="ARBA" id="ARBA00023015"/>
    </source>
</evidence>
<dbReference type="Proteomes" id="UP000298216">
    <property type="component" value="Unassembled WGS sequence"/>
</dbReference>
<dbReference type="InterPro" id="IPR007627">
    <property type="entry name" value="RNA_pol_sigma70_r2"/>
</dbReference>
<feature type="domain" description="RNA polymerase sigma-70 region 2" evidence="6">
    <location>
        <begin position="25"/>
        <end position="88"/>
    </location>
</feature>
<evidence type="ECO:0000313" key="8">
    <source>
        <dbReference type="EMBL" id="TFW11227.1"/>
    </source>
</evidence>
<dbReference type="Gene3D" id="1.10.10.10">
    <property type="entry name" value="Winged helix-like DNA-binding domain superfamily/Winged helix DNA-binding domain"/>
    <property type="match status" value="1"/>
</dbReference>
<dbReference type="GO" id="GO:0016987">
    <property type="term" value="F:sigma factor activity"/>
    <property type="evidence" value="ECO:0007669"/>
    <property type="project" value="UniProtKB-KW"/>
</dbReference>
<dbReference type="CDD" id="cd06171">
    <property type="entry name" value="Sigma70_r4"/>
    <property type="match status" value="1"/>
</dbReference>
<dbReference type="GO" id="GO:0006352">
    <property type="term" value="P:DNA-templated transcription initiation"/>
    <property type="evidence" value="ECO:0007669"/>
    <property type="project" value="InterPro"/>
</dbReference>
<evidence type="ECO:0000313" key="9">
    <source>
        <dbReference type="Proteomes" id="UP000298216"/>
    </source>
</evidence>
<name>A0A4Y9RPI0_9CAUL</name>
<dbReference type="NCBIfam" id="TIGR02937">
    <property type="entry name" value="sigma70-ECF"/>
    <property type="match status" value="1"/>
</dbReference>
<reference evidence="8 9" key="1">
    <citation type="submission" date="2019-03" db="EMBL/GenBank/DDBJ databases">
        <title>Draft genome of Brevundimonas sp. a heavy metal resistant soil bacteria.</title>
        <authorList>
            <person name="Soto J."/>
        </authorList>
    </citation>
    <scope>NUCLEOTIDE SEQUENCE [LARGE SCALE GENOMIC DNA]</scope>
    <source>
        <strain evidence="8 9">B-10</strain>
    </source>
</reference>
<evidence type="ECO:0000256" key="5">
    <source>
        <dbReference type="ARBA" id="ARBA00023163"/>
    </source>
</evidence>
<sequence length="189" mass="20592">MGAEQSIEARAATGDRAAFTALMAATKADLYRFVRRYVGDESEAHDVLQESYASAWLALRRYDPARPFDVWLRSIALNKCRDWGRRRAVRRVVRGVMGLEAPEAAAVGDDAPSPETRLDDQRRAQALQRALRDLPDALKGPLLLATLEGRSHAEIASILGITPKAVETRVARARKTLTAALGQASGGDA</sequence>
<organism evidence="8 9">
    <name type="scientific">Brevundimonas intermedia</name>
    <dbReference type="NCBI Taxonomy" id="74315"/>
    <lineage>
        <taxon>Bacteria</taxon>
        <taxon>Pseudomonadati</taxon>
        <taxon>Pseudomonadota</taxon>
        <taxon>Alphaproteobacteria</taxon>
        <taxon>Caulobacterales</taxon>
        <taxon>Caulobacteraceae</taxon>
        <taxon>Brevundimonas</taxon>
    </lineage>
</organism>
<dbReference type="SUPFAM" id="SSF88946">
    <property type="entry name" value="Sigma2 domain of RNA polymerase sigma factors"/>
    <property type="match status" value="1"/>
</dbReference>
<protein>
    <submittedName>
        <fullName evidence="8">RNA polymerase sigma factor</fullName>
    </submittedName>
</protein>
<comment type="similarity">
    <text evidence="1">Belongs to the sigma-70 factor family. ECF subfamily.</text>
</comment>
<gene>
    <name evidence="8" type="ORF">EGY25_16340</name>
</gene>
<dbReference type="EMBL" id="SPVH01000007">
    <property type="protein sequence ID" value="TFW11227.1"/>
    <property type="molecule type" value="Genomic_DNA"/>
</dbReference>
<dbReference type="InterPro" id="IPR014284">
    <property type="entry name" value="RNA_pol_sigma-70_dom"/>
</dbReference>
<evidence type="ECO:0000256" key="4">
    <source>
        <dbReference type="ARBA" id="ARBA00023125"/>
    </source>
</evidence>
<dbReference type="InterPro" id="IPR036388">
    <property type="entry name" value="WH-like_DNA-bd_sf"/>
</dbReference>